<dbReference type="Gene3D" id="6.20.210.20">
    <property type="entry name" value="THAP domain"/>
    <property type="match status" value="1"/>
</dbReference>
<keyword evidence="1" id="KW-0479">Metal-binding</keyword>
<dbReference type="PANTHER" id="PTHR46600">
    <property type="entry name" value="THAP DOMAIN-CONTAINING"/>
    <property type="match status" value="1"/>
</dbReference>
<reference evidence="9 10" key="1">
    <citation type="submission" date="2025-04" db="UniProtKB">
        <authorList>
            <consortium name="RefSeq"/>
        </authorList>
    </citation>
    <scope>IDENTIFICATION</scope>
    <source>
        <tissue evidence="9 10">Whole body</tissue>
    </source>
</reference>
<feature type="domain" description="THAP-type" evidence="7">
    <location>
        <begin position="1"/>
        <end position="93"/>
    </location>
</feature>
<protein>
    <submittedName>
        <fullName evidence="9 10">Uncharacterized protein LOC112452760</fullName>
    </submittedName>
</protein>
<accession>A0A6J1PH93</accession>
<organism evidence="8 9">
    <name type="scientific">Temnothorax curvispinosus</name>
    <dbReference type="NCBI Taxonomy" id="300111"/>
    <lineage>
        <taxon>Eukaryota</taxon>
        <taxon>Metazoa</taxon>
        <taxon>Ecdysozoa</taxon>
        <taxon>Arthropoda</taxon>
        <taxon>Hexapoda</taxon>
        <taxon>Insecta</taxon>
        <taxon>Pterygota</taxon>
        <taxon>Neoptera</taxon>
        <taxon>Endopterygota</taxon>
        <taxon>Hymenoptera</taxon>
        <taxon>Apocrita</taxon>
        <taxon>Aculeata</taxon>
        <taxon>Formicoidea</taxon>
        <taxon>Formicidae</taxon>
        <taxon>Myrmicinae</taxon>
        <taxon>Temnothorax</taxon>
    </lineage>
</organism>
<dbReference type="GO" id="GO:0043565">
    <property type="term" value="F:sequence-specific DNA binding"/>
    <property type="evidence" value="ECO:0007669"/>
    <property type="project" value="InterPro"/>
</dbReference>
<dbReference type="AlphaFoldDB" id="A0A6J1PH93"/>
<evidence type="ECO:0000313" key="8">
    <source>
        <dbReference type="Proteomes" id="UP000504618"/>
    </source>
</evidence>
<evidence type="ECO:0000313" key="9">
    <source>
        <dbReference type="RefSeq" id="XP_024868914.1"/>
    </source>
</evidence>
<keyword evidence="8" id="KW-1185">Reference proteome</keyword>
<evidence type="ECO:0000313" key="10">
    <source>
        <dbReference type="RefSeq" id="XP_024868915.1"/>
    </source>
</evidence>
<keyword evidence="6" id="KW-0175">Coiled coil</keyword>
<proteinExistence type="predicted"/>
<sequence length="348" mass="40089">MPTCCIKNCKNRTDHNATKSIKYFSFPKETAVRQQWLNACQRKESDMKVDSARICSIHFEKNCFSLEKTNPRLINQPAKEVLRLKKGCIPTKFLILDKKRKGTMLQSKENNKKIKVPVKSFVPTYIELVQYAQQKQHLSQEETVTNVETDVAQNMEEAVKDMQENTLQVIEKVTKNTDEAAVQNMEDQNEAVQQKIVQEIGNNSNVYVETLLMQLRKLEEQNQKLLDTNKNLEEKTQDLSIQVAQLQAEVKTMAKNRHKEADTIAIDALRKVFTPGQIKMLMSSAKNHVKWSSEDIMSAISLRSLSPKAYRYLRNVKKFPLPCATTLRNWVDHGIDYVSFPLGQKPEK</sequence>
<dbReference type="RefSeq" id="XP_024868914.1">
    <property type="nucleotide sequence ID" value="XM_025013146.1"/>
</dbReference>
<dbReference type="Pfam" id="PF05485">
    <property type="entry name" value="THAP"/>
    <property type="match status" value="1"/>
</dbReference>
<keyword evidence="4 5" id="KW-0238">DNA-binding</keyword>
<dbReference type="SUPFAM" id="SSF57716">
    <property type="entry name" value="Glucocorticoid receptor-like (DNA-binding domain)"/>
    <property type="match status" value="1"/>
</dbReference>
<evidence type="ECO:0000256" key="3">
    <source>
        <dbReference type="ARBA" id="ARBA00022833"/>
    </source>
</evidence>
<dbReference type="SMART" id="SM00980">
    <property type="entry name" value="THAP"/>
    <property type="match status" value="1"/>
</dbReference>
<dbReference type="InterPro" id="IPR026516">
    <property type="entry name" value="THAP1/10"/>
</dbReference>
<dbReference type="InterPro" id="IPR006612">
    <property type="entry name" value="THAP_Znf"/>
</dbReference>
<dbReference type="InterPro" id="IPR038441">
    <property type="entry name" value="THAP_Znf_sf"/>
</dbReference>
<dbReference type="SMART" id="SM00692">
    <property type="entry name" value="DM3"/>
    <property type="match status" value="1"/>
</dbReference>
<dbReference type="PROSITE" id="PS50950">
    <property type="entry name" value="ZF_THAP"/>
    <property type="match status" value="1"/>
</dbReference>
<feature type="coiled-coil region" evidence="6">
    <location>
        <begin position="152"/>
        <end position="256"/>
    </location>
</feature>
<dbReference type="Proteomes" id="UP000504618">
    <property type="component" value="Unplaced"/>
</dbReference>
<dbReference type="GeneID" id="112452760"/>
<dbReference type="GO" id="GO:0008270">
    <property type="term" value="F:zinc ion binding"/>
    <property type="evidence" value="ECO:0007669"/>
    <property type="project" value="UniProtKB-KW"/>
</dbReference>
<evidence type="ECO:0000259" key="7">
    <source>
        <dbReference type="PROSITE" id="PS50950"/>
    </source>
</evidence>
<name>A0A6J1PH93_9HYME</name>
<evidence type="ECO:0000256" key="1">
    <source>
        <dbReference type="ARBA" id="ARBA00022723"/>
    </source>
</evidence>
<gene>
    <name evidence="9 10" type="primary">LOC112452760</name>
</gene>
<evidence type="ECO:0000256" key="6">
    <source>
        <dbReference type="SAM" id="Coils"/>
    </source>
</evidence>
<dbReference type="PANTHER" id="PTHR46600:SF11">
    <property type="entry name" value="THAP DOMAIN-CONTAINING PROTEIN 10"/>
    <property type="match status" value="1"/>
</dbReference>
<keyword evidence="3" id="KW-0862">Zinc</keyword>
<dbReference type="OrthoDB" id="7574697at2759"/>
<evidence type="ECO:0000256" key="5">
    <source>
        <dbReference type="PROSITE-ProRule" id="PRU00309"/>
    </source>
</evidence>
<keyword evidence="2 5" id="KW-0863">Zinc-finger</keyword>
<evidence type="ECO:0000256" key="2">
    <source>
        <dbReference type="ARBA" id="ARBA00022771"/>
    </source>
</evidence>
<evidence type="ECO:0000256" key="4">
    <source>
        <dbReference type="ARBA" id="ARBA00023125"/>
    </source>
</evidence>
<dbReference type="RefSeq" id="XP_024868915.1">
    <property type="nucleotide sequence ID" value="XM_025013147.1"/>
</dbReference>